<dbReference type="Proteomes" id="UP000023152">
    <property type="component" value="Unassembled WGS sequence"/>
</dbReference>
<feature type="compositionally biased region" description="Basic and acidic residues" evidence="1">
    <location>
        <begin position="1"/>
        <end position="11"/>
    </location>
</feature>
<keyword evidence="3" id="KW-1185">Reference proteome</keyword>
<protein>
    <submittedName>
        <fullName evidence="2">Uncharacterized protein</fullName>
    </submittedName>
</protein>
<evidence type="ECO:0000313" key="2">
    <source>
        <dbReference type="EMBL" id="ETO20743.1"/>
    </source>
</evidence>
<proteinExistence type="predicted"/>
<feature type="non-terminal residue" evidence="2">
    <location>
        <position position="1"/>
    </location>
</feature>
<feature type="compositionally biased region" description="Low complexity" evidence="1">
    <location>
        <begin position="61"/>
        <end position="76"/>
    </location>
</feature>
<gene>
    <name evidence="2" type="ORF">RFI_16475</name>
</gene>
<sequence>AKAPIKKETLNARKPGRNVFKKTATLSVNSKNDVKNDGKSEAADDTSKSTAQSEDTKSSQNNSNNNNNNDNNNNNNNNNNTIIIIKGIRNAHQSARFRKNFDYLVLRIELFVGALRYEDIAWDIRIPTEEISEVITVPLEAGAFSTIDAELFYSQLPVECCWCFTLYGVEEQLHKTKEEKGKRESKNKHKPQMLNSEFLAISTNASNKPITSIAGAGFNGDGSTDDLATPSAIVSACVEDDTERMIIDDVEEILPFTETEDYEVFLFF</sequence>
<feature type="compositionally biased region" description="Basic and acidic residues" evidence="1">
    <location>
        <begin position="32"/>
        <end position="47"/>
    </location>
</feature>
<organism evidence="2 3">
    <name type="scientific">Reticulomyxa filosa</name>
    <dbReference type="NCBI Taxonomy" id="46433"/>
    <lineage>
        <taxon>Eukaryota</taxon>
        <taxon>Sar</taxon>
        <taxon>Rhizaria</taxon>
        <taxon>Retaria</taxon>
        <taxon>Foraminifera</taxon>
        <taxon>Monothalamids</taxon>
        <taxon>Reticulomyxidae</taxon>
        <taxon>Reticulomyxa</taxon>
    </lineage>
</organism>
<evidence type="ECO:0000313" key="3">
    <source>
        <dbReference type="Proteomes" id="UP000023152"/>
    </source>
</evidence>
<accession>X6N4A2</accession>
<reference evidence="2 3" key="1">
    <citation type="journal article" date="2013" name="Curr. Biol.">
        <title>The Genome of the Foraminiferan Reticulomyxa filosa.</title>
        <authorList>
            <person name="Glockner G."/>
            <person name="Hulsmann N."/>
            <person name="Schleicher M."/>
            <person name="Noegel A.A."/>
            <person name="Eichinger L."/>
            <person name="Gallinger C."/>
            <person name="Pawlowski J."/>
            <person name="Sierra R."/>
            <person name="Euteneuer U."/>
            <person name="Pillet L."/>
            <person name="Moustafa A."/>
            <person name="Platzer M."/>
            <person name="Groth M."/>
            <person name="Szafranski K."/>
            <person name="Schliwa M."/>
        </authorList>
    </citation>
    <scope>NUCLEOTIDE SEQUENCE [LARGE SCALE GENOMIC DNA]</scope>
</reference>
<evidence type="ECO:0000256" key="1">
    <source>
        <dbReference type="SAM" id="MobiDB-lite"/>
    </source>
</evidence>
<dbReference type="AlphaFoldDB" id="X6N4A2"/>
<dbReference type="EMBL" id="ASPP01012299">
    <property type="protein sequence ID" value="ETO20743.1"/>
    <property type="molecule type" value="Genomic_DNA"/>
</dbReference>
<name>X6N4A2_RETFI</name>
<feature type="region of interest" description="Disordered" evidence="1">
    <location>
        <begin position="1"/>
        <end position="76"/>
    </location>
</feature>
<comment type="caution">
    <text evidence="2">The sequence shown here is derived from an EMBL/GenBank/DDBJ whole genome shotgun (WGS) entry which is preliminary data.</text>
</comment>